<dbReference type="RefSeq" id="WP_254155125.1">
    <property type="nucleotide sequence ID" value="NZ_JAHESD010000048.1"/>
</dbReference>
<dbReference type="InterPro" id="IPR035986">
    <property type="entry name" value="PKD_dom_sf"/>
</dbReference>
<dbReference type="Proteomes" id="UP000772618">
    <property type="component" value="Unassembled WGS sequence"/>
</dbReference>
<dbReference type="Pfam" id="PF18911">
    <property type="entry name" value="PKD_4"/>
    <property type="match status" value="1"/>
</dbReference>
<dbReference type="SMART" id="SM00089">
    <property type="entry name" value="PKD"/>
    <property type="match status" value="1"/>
</dbReference>
<accession>A0ABS5VWG1</accession>
<dbReference type="EMBL" id="JAHESD010000048">
    <property type="protein sequence ID" value="MBT1705170.1"/>
    <property type="molecule type" value="Genomic_DNA"/>
</dbReference>
<dbReference type="CDD" id="cd00063">
    <property type="entry name" value="FN3"/>
    <property type="match status" value="1"/>
</dbReference>
<feature type="chain" id="PRO_5047408874" evidence="3">
    <location>
        <begin position="24"/>
        <end position="971"/>
    </location>
</feature>
<evidence type="ECO:0000313" key="7">
    <source>
        <dbReference type="Proteomes" id="UP000772618"/>
    </source>
</evidence>
<dbReference type="PANTHER" id="PTHR34142:SF1">
    <property type="entry name" value="GLYCOSIDE HYDROLASE FAMILY 5 DOMAIN-CONTAINING PROTEIN"/>
    <property type="match status" value="1"/>
</dbReference>
<proteinExistence type="predicted"/>
<dbReference type="InterPro" id="IPR033803">
    <property type="entry name" value="CBD-like_Golvesin-Xly"/>
</dbReference>
<dbReference type="InterPro" id="IPR026444">
    <property type="entry name" value="Secre_tail"/>
</dbReference>
<dbReference type="SUPFAM" id="SSF51445">
    <property type="entry name" value="(Trans)glycosidases"/>
    <property type="match status" value="1"/>
</dbReference>
<organism evidence="6 7">
    <name type="scientific">Chryseosolibacter indicus</name>
    <dbReference type="NCBI Taxonomy" id="2782351"/>
    <lineage>
        <taxon>Bacteria</taxon>
        <taxon>Pseudomonadati</taxon>
        <taxon>Bacteroidota</taxon>
        <taxon>Cytophagia</taxon>
        <taxon>Cytophagales</taxon>
        <taxon>Chryseotaleaceae</taxon>
        <taxon>Chryseosolibacter</taxon>
    </lineage>
</organism>
<comment type="caution">
    <text evidence="6">The sequence shown here is derived from an EMBL/GenBank/DDBJ whole genome shotgun (WGS) entry which is preliminary data.</text>
</comment>
<keyword evidence="3" id="KW-0732">Signal</keyword>
<protein>
    <submittedName>
        <fullName evidence="6">Cellulase family glycosylhydrolase</fullName>
    </submittedName>
</protein>
<evidence type="ECO:0000256" key="3">
    <source>
        <dbReference type="SAM" id="SignalP"/>
    </source>
</evidence>
<evidence type="ECO:0000256" key="2">
    <source>
        <dbReference type="ARBA" id="ARBA00023295"/>
    </source>
</evidence>
<keyword evidence="2" id="KW-0326">Glycosidase</keyword>
<dbReference type="InterPro" id="IPR000601">
    <property type="entry name" value="PKD_dom"/>
</dbReference>
<name>A0ABS5VWG1_9BACT</name>
<dbReference type="SUPFAM" id="SSF49265">
    <property type="entry name" value="Fibronectin type III"/>
    <property type="match status" value="1"/>
</dbReference>
<dbReference type="Pfam" id="PF25275">
    <property type="entry name" value="Golvesin_C"/>
    <property type="match status" value="2"/>
</dbReference>
<dbReference type="PROSITE" id="PS00659">
    <property type="entry name" value="GLYCOSYL_HYDROL_F5"/>
    <property type="match status" value="1"/>
</dbReference>
<dbReference type="InterPro" id="IPR022409">
    <property type="entry name" value="PKD/Chitinase_dom"/>
</dbReference>
<dbReference type="InterPro" id="IPR013783">
    <property type="entry name" value="Ig-like_fold"/>
</dbReference>
<reference evidence="6 7" key="1">
    <citation type="submission" date="2021-05" db="EMBL/GenBank/DDBJ databases">
        <title>A Polyphasic approach of four new species of the genus Ohtaekwangia: Ohtaekwangia histidinii sp. nov., Ohtaekwangia cretensis sp. nov., Ohtaekwangia indiensis sp. nov., Ohtaekwangia reichenbachii sp. nov. from diverse environment.</title>
        <authorList>
            <person name="Octaviana S."/>
        </authorList>
    </citation>
    <scope>NUCLEOTIDE SEQUENCE [LARGE SCALE GENOMIC DNA]</scope>
    <source>
        <strain evidence="6 7">PWU20</strain>
    </source>
</reference>
<dbReference type="InterPro" id="IPR018087">
    <property type="entry name" value="Glyco_hydro_5_CS"/>
</dbReference>
<keyword evidence="7" id="KW-1185">Reference proteome</keyword>
<dbReference type="Gene3D" id="3.20.20.80">
    <property type="entry name" value="Glycosidases"/>
    <property type="match status" value="1"/>
</dbReference>
<dbReference type="CDD" id="cd00146">
    <property type="entry name" value="PKD"/>
    <property type="match status" value="1"/>
</dbReference>
<dbReference type="NCBIfam" id="TIGR04183">
    <property type="entry name" value="Por_Secre_tail"/>
    <property type="match status" value="1"/>
</dbReference>
<keyword evidence="1" id="KW-0378">Hydrolase</keyword>
<dbReference type="PANTHER" id="PTHR34142">
    <property type="entry name" value="ENDO-BETA-1,4-GLUCANASE A"/>
    <property type="match status" value="1"/>
</dbReference>
<dbReference type="SUPFAM" id="SSF49299">
    <property type="entry name" value="PKD domain"/>
    <property type="match status" value="1"/>
</dbReference>
<dbReference type="InterPro" id="IPR036116">
    <property type="entry name" value="FN3_sf"/>
</dbReference>
<dbReference type="Pfam" id="PF00150">
    <property type="entry name" value="Cellulase"/>
    <property type="match status" value="1"/>
</dbReference>
<dbReference type="InterPro" id="IPR003961">
    <property type="entry name" value="FN3_dom"/>
</dbReference>
<feature type="domain" description="Fibronectin type-III" evidence="5">
    <location>
        <begin position="336"/>
        <end position="424"/>
    </location>
</feature>
<feature type="signal peptide" evidence="3">
    <location>
        <begin position="1"/>
        <end position="23"/>
    </location>
</feature>
<gene>
    <name evidence="6" type="ORF">KK060_17890</name>
</gene>
<evidence type="ECO:0000259" key="4">
    <source>
        <dbReference type="PROSITE" id="PS50093"/>
    </source>
</evidence>
<evidence type="ECO:0000313" key="6">
    <source>
        <dbReference type="EMBL" id="MBT1705170.1"/>
    </source>
</evidence>
<dbReference type="PROSITE" id="PS50093">
    <property type="entry name" value="PKD"/>
    <property type="match status" value="1"/>
</dbReference>
<dbReference type="PROSITE" id="PS50853">
    <property type="entry name" value="FN3"/>
    <property type="match status" value="1"/>
</dbReference>
<evidence type="ECO:0000256" key="1">
    <source>
        <dbReference type="ARBA" id="ARBA00022801"/>
    </source>
</evidence>
<dbReference type="SMART" id="SM00060">
    <property type="entry name" value="FN3"/>
    <property type="match status" value="2"/>
</dbReference>
<dbReference type="InterPro" id="IPR017853">
    <property type="entry name" value="GH"/>
</dbReference>
<dbReference type="Pfam" id="PF18962">
    <property type="entry name" value="Por_Secre_tail"/>
    <property type="match status" value="1"/>
</dbReference>
<dbReference type="Gene3D" id="2.60.40.10">
    <property type="entry name" value="Immunoglobulins"/>
    <property type="match status" value="3"/>
</dbReference>
<dbReference type="InterPro" id="IPR001547">
    <property type="entry name" value="Glyco_hydro_5"/>
</dbReference>
<feature type="domain" description="PKD" evidence="4">
    <location>
        <begin position="657"/>
        <end position="734"/>
    </location>
</feature>
<sequence length="971" mass="104987">MHTRQLCSFYILFFLLFITQAFAQVSWLHVNGNQIVDEAGNVVTLRGVSVLAPEHNNECTTCNRKPISEMLTWQADASAGWNSRVVRLQVTTAKVSDPAKSFAAIIDPYVQQAIAKGLYIIVDLHFVSNFDYNGSGGISQEQVLEFWNYVAPRYANTPNVIFEVFNEPISPDCWTCWKEFIQPVIQNIRAVAPNLILVGNPQWSTRVNQAVTDPIAGNDLVYVYHIYPNQGAASENNLNSKFGTAAQSIPVMITEFGWNQHANYSDGVTNGTTSGWGVPFRQYIDARPHISWTGYIFDNYWKPQYFDWNWNLMGGENQGQFLQDWLKDTRDNNQPQPSGVIAHAVTSHQINLSWSGVNTANNYTVSRSFNSGGPYVVIASGVTSTTYSDTTAIPATTYYYTITSNGAGGTATIGSPVSATTEGVGFTPDIPLFLVATGGNAQVSLSWGASVGASGYNIKRSSTKGGPYTVIASNVTNTTYTDSNVTNGTIYYYVVSAVGEKVSRNSAETSDVPSSIVLINDNNTAALTGSWSSSTGSPGYYGADYLQDGNTGVAGGKKARYSPNLPLSGNYHVSIRWTSAPNRASNVPIQVNHAGGTTDLFINQRHNGSTWVELGSFNFNAGTTGNIIILNDRANGYVVADAVKFALRSEETGNNPPTAHFSTNIENTDINVDAIGSSDADGNIVAYAWNFGDGETGSGINASHTYSSIGSYIVTLTVTDDDGSTDAHQDTVFINGTSQGITTTVNVNQKQNGGTMQVLGNFYFDSGTNGFVRIRTDFTNGYVVADAVKFSKSGQSDIVLDNSSTSGVAIEGAWTTSSASPGYQGTNYLHDGNTGKGSKRVTYTPSLPVNGEWTVSVRWTSDPNRATNVPIDIVHSSAPTSLTSISEQQLSNQGEPFALYPNPARTLIKVNFPDNYDSHINIKIIDPFEVVLDKKGVSASDEIKIDNLKPGLYTVIINTTKETFTKKLVIE</sequence>
<evidence type="ECO:0000259" key="5">
    <source>
        <dbReference type="PROSITE" id="PS50853"/>
    </source>
</evidence>